<feature type="region of interest" description="Disordered" evidence="8">
    <location>
        <begin position="1"/>
        <end position="25"/>
    </location>
</feature>
<dbReference type="InterPro" id="IPR036259">
    <property type="entry name" value="MFS_trans_sf"/>
</dbReference>
<dbReference type="AlphaFoldDB" id="A0A915N0T0"/>
<dbReference type="GO" id="GO:0051453">
    <property type="term" value="P:regulation of intracellular pH"/>
    <property type="evidence" value="ECO:0007669"/>
    <property type="project" value="TreeGrafter"/>
</dbReference>
<dbReference type="SUPFAM" id="SSF103473">
    <property type="entry name" value="MFS general substrate transporter"/>
    <property type="match status" value="1"/>
</dbReference>
<feature type="transmembrane region" description="Helical" evidence="7">
    <location>
        <begin position="319"/>
        <end position="337"/>
    </location>
</feature>
<evidence type="ECO:0000256" key="4">
    <source>
        <dbReference type="ARBA" id="ARBA00022692"/>
    </source>
</evidence>
<feature type="transmembrane region" description="Helical" evidence="7">
    <location>
        <begin position="112"/>
        <end position="130"/>
    </location>
</feature>
<dbReference type="GO" id="GO:0005765">
    <property type="term" value="C:lysosomal membrane"/>
    <property type="evidence" value="ECO:0007669"/>
    <property type="project" value="UniProtKB-SubCell"/>
</dbReference>
<keyword evidence="6 7" id="KW-0472">Membrane</keyword>
<dbReference type="WBParaSite" id="scaffold6964_cov214.g11511">
    <property type="protein sequence ID" value="scaffold6964_cov214.g11511"/>
    <property type="gene ID" value="scaffold6964_cov214.g11511"/>
</dbReference>
<feature type="transmembrane region" description="Helical" evidence="7">
    <location>
        <begin position="35"/>
        <end position="55"/>
    </location>
</feature>
<feature type="compositionally biased region" description="Polar residues" evidence="8">
    <location>
        <begin position="14"/>
        <end position="23"/>
    </location>
</feature>
<dbReference type="InterPro" id="IPR003492">
    <property type="entry name" value="Battenin_disease_Cln3"/>
</dbReference>
<dbReference type="Pfam" id="PF02487">
    <property type="entry name" value="CLN3"/>
    <property type="match status" value="1"/>
</dbReference>
<dbReference type="GO" id="GO:0012505">
    <property type="term" value="C:endomembrane system"/>
    <property type="evidence" value="ECO:0007669"/>
    <property type="project" value="UniProtKB-SubCell"/>
</dbReference>
<dbReference type="PIRSF" id="PIRSF015974">
    <property type="entry name" value="CLN3_BTN1"/>
    <property type="match status" value="1"/>
</dbReference>
<organism evidence="9 10">
    <name type="scientific">Meloidogyne javanica</name>
    <name type="common">Root-knot nematode worm</name>
    <dbReference type="NCBI Taxonomy" id="6303"/>
    <lineage>
        <taxon>Eukaryota</taxon>
        <taxon>Metazoa</taxon>
        <taxon>Ecdysozoa</taxon>
        <taxon>Nematoda</taxon>
        <taxon>Chromadorea</taxon>
        <taxon>Rhabditida</taxon>
        <taxon>Tylenchina</taxon>
        <taxon>Tylenchomorpha</taxon>
        <taxon>Tylenchoidea</taxon>
        <taxon>Meloidogynidae</taxon>
        <taxon>Meloidogyninae</taxon>
        <taxon>Meloidogyne</taxon>
        <taxon>Meloidogyne incognita group</taxon>
    </lineage>
</organism>
<proteinExistence type="inferred from homology"/>
<evidence type="ECO:0000256" key="2">
    <source>
        <dbReference type="ARBA" id="ARBA00007467"/>
    </source>
</evidence>
<dbReference type="PANTHER" id="PTHR10981">
    <property type="entry name" value="BATTENIN"/>
    <property type="match status" value="1"/>
</dbReference>
<feature type="transmembrane region" description="Helical" evidence="7">
    <location>
        <begin position="273"/>
        <end position="290"/>
    </location>
</feature>
<comment type="similarity">
    <text evidence="2 7">Belongs to the battenin family.</text>
</comment>
<dbReference type="PRINTS" id="PR01315">
    <property type="entry name" value="BATTENIN"/>
</dbReference>
<evidence type="ECO:0000256" key="7">
    <source>
        <dbReference type="RuleBase" id="RU361113"/>
    </source>
</evidence>
<comment type="subcellular location">
    <subcellularLocation>
        <location evidence="1">Endomembrane system</location>
        <topology evidence="1">Multi-pass membrane protein</topology>
    </subcellularLocation>
    <subcellularLocation>
        <location evidence="7">Lysosome membrane</location>
        <topology evidence="7">Multi-pass membrane protein</topology>
    </subcellularLocation>
</comment>
<evidence type="ECO:0000313" key="9">
    <source>
        <dbReference type="Proteomes" id="UP000887561"/>
    </source>
</evidence>
<keyword evidence="9" id="KW-1185">Reference proteome</keyword>
<feature type="transmembrane region" description="Helical" evidence="7">
    <location>
        <begin position="349"/>
        <end position="371"/>
    </location>
</feature>
<feature type="transmembrane region" description="Helical" evidence="7">
    <location>
        <begin position="202"/>
        <end position="221"/>
    </location>
</feature>
<accession>A0A915N0T0</accession>
<dbReference type="PANTHER" id="PTHR10981:SF0">
    <property type="entry name" value="BATTENIN"/>
    <property type="match status" value="1"/>
</dbReference>
<dbReference type="InterPro" id="IPR018460">
    <property type="entry name" value="Battenin_disease_Cln3_subgr"/>
</dbReference>
<dbReference type="Proteomes" id="UP000887561">
    <property type="component" value="Unplaced"/>
</dbReference>
<reference evidence="10" key="1">
    <citation type="submission" date="2022-11" db="UniProtKB">
        <authorList>
            <consortium name="WormBaseParasite"/>
        </authorList>
    </citation>
    <scope>IDENTIFICATION</scope>
</reference>
<feature type="transmembrane region" description="Helical" evidence="7">
    <location>
        <begin position="169"/>
        <end position="190"/>
    </location>
</feature>
<evidence type="ECO:0000256" key="1">
    <source>
        <dbReference type="ARBA" id="ARBA00004127"/>
    </source>
</evidence>
<evidence type="ECO:0000256" key="5">
    <source>
        <dbReference type="ARBA" id="ARBA00022989"/>
    </source>
</evidence>
<evidence type="ECO:0000256" key="8">
    <source>
        <dbReference type="SAM" id="MobiDB-lite"/>
    </source>
</evidence>
<name>A0A915N0T0_MELJA</name>
<protein>
    <recommendedName>
        <fullName evidence="7">Battenin</fullName>
    </recommendedName>
</protein>
<keyword evidence="4 7" id="KW-0812">Transmembrane</keyword>
<keyword evidence="3" id="KW-0813">Transport</keyword>
<sequence length="380" mass="41892">MISNSGIDPEADDNNSSPTNFSSGRREANEGRNLLAFWLLGLCNNFGYVVMLSAAKDILEKSEESPIDSGCVTDTKYIKCSTISTGAVLLADILPSLTIKLIAPFTLQAIPFSLRHLLVVNFQILSYLLVAYSNTIFVGILGVVFASLGAGLGEITYLSLSSHFHNDVISFWSSGTGGAGIFGSLAFAALTDHRMLGLNAKQALLTMLVVPTILALTYGFLLQSPPSTHRTTTESFTSSAEDDLQRLLHGDRLDARQTLRKNVWRKIRMAKPLLRFMVPLAIVYFSEYFINQGLLELLIFNCATSFNLSPMQQYRWYQVLYQGLLGGAAYVNTFSAIHRTVSKANREFCISFATIADSLGIVFAGFSSIYAHNFICDHRW</sequence>
<evidence type="ECO:0000256" key="3">
    <source>
        <dbReference type="ARBA" id="ARBA00022448"/>
    </source>
</evidence>
<dbReference type="GO" id="GO:0007040">
    <property type="term" value="P:lysosome organization"/>
    <property type="evidence" value="ECO:0007669"/>
    <property type="project" value="TreeGrafter"/>
</dbReference>
<keyword evidence="7" id="KW-0458">Lysosome</keyword>
<keyword evidence="5 7" id="KW-1133">Transmembrane helix</keyword>
<evidence type="ECO:0000256" key="6">
    <source>
        <dbReference type="ARBA" id="ARBA00023136"/>
    </source>
</evidence>
<feature type="transmembrane region" description="Helical" evidence="7">
    <location>
        <begin position="136"/>
        <end position="157"/>
    </location>
</feature>
<evidence type="ECO:0000313" key="10">
    <source>
        <dbReference type="WBParaSite" id="scaffold6964_cov214.g11511"/>
    </source>
</evidence>